<comment type="caution">
    <text evidence="3">The sequence shown here is derived from an EMBL/GenBank/DDBJ whole genome shotgun (WGS) entry which is preliminary data.</text>
</comment>
<accession>A0ABV5TQV8</accession>
<dbReference type="PROSITE" id="PS51257">
    <property type="entry name" value="PROKAR_LIPOPROTEIN"/>
    <property type="match status" value="1"/>
</dbReference>
<dbReference type="RefSeq" id="WP_386162574.1">
    <property type="nucleotide sequence ID" value="NZ_JBHMBS010000034.1"/>
</dbReference>
<evidence type="ECO:0000313" key="4">
    <source>
        <dbReference type="Proteomes" id="UP001589610"/>
    </source>
</evidence>
<keyword evidence="4" id="KW-1185">Reference proteome</keyword>
<feature type="chain" id="PRO_5045808562" evidence="2">
    <location>
        <begin position="18"/>
        <end position="172"/>
    </location>
</feature>
<protein>
    <submittedName>
        <fullName evidence="3">Uncharacterized protein</fullName>
    </submittedName>
</protein>
<gene>
    <name evidence="3" type="ORF">ACFFRH_39055</name>
</gene>
<evidence type="ECO:0000313" key="3">
    <source>
        <dbReference type="EMBL" id="MFB9681515.1"/>
    </source>
</evidence>
<reference evidence="3 4" key="1">
    <citation type="submission" date="2024-09" db="EMBL/GenBank/DDBJ databases">
        <authorList>
            <person name="Sun Q."/>
            <person name="Mori K."/>
        </authorList>
    </citation>
    <scope>NUCLEOTIDE SEQUENCE [LARGE SCALE GENOMIC DNA]</scope>
    <source>
        <strain evidence="3 4">JCM 3028</strain>
    </source>
</reference>
<name>A0ABV5TQV8_9ACTN</name>
<evidence type="ECO:0000256" key="1">
    <source>
        <dbReference type="SAM" id="MobiDB-lite"/>
    </source>
</evidence>
<feature type="region of interest" description="Disordered" evidence="1">
    <location>
        <begin position="129"/>
        <end position="172"/>
    </location>
</feature>
<feature type="region of interest" description="Disordered" evidence="1">
    <location>
        <begin position="64"/>
        <end position="83"/>
    </location>
</feature>
<proteinExistence type="predicted"/>
<dbReference type="EMBL" id="JBHMBS010000034">
    <property type="protein sequence ID" value="MFB9681515.1"/>
    <property type="molecule type" value="Genomic_DNA"/>
</dbReference>
<evidence type="ECO:0000256" key="2">
    <source>
        <dbReference type="SAM" id="SignalP"/>
    </source>
</evidence>
<keyword evidence="2" id="KW-0732">Signal</keyword>
<dbReference type="Proteomes" id="UP001589610">
    <property type="component" value="Unassembled WGS sequence"/>
</dbReference>
<sequence length="172" mass="17758">MNKYVTVAAVISFAALAGCGQTEGAKVASAGEAATSAAPSASSSASSQADGLKFAQCMRENGVDMPDPEPGSGNVMLRGKTDDGTLKKASEACRKYNPIGSGKKMLSDPKTQDALLRFARCMRENGVDMKDPDFSGGAVRIGGEGMDPESPQTKKAMDACQKHLPGGLGKRP</sequence>
<organism evidence="3 4">
    <name type="scientific">Streptosporangium vulgare</name>
    <dbReference type="NCBI Taxonomy" id="46190"/>
    <lineage>
        <taxon>Bacteria</taxon>
        <taxon>Bacillati</taxon>
        <taxon>Actinomycetota</taxon>
        <taxon>Actinomycetes</taxon>
        <taxon>Streptosporangiales</taxon>
        <taxon>Streptosporangiaceae</taxon>
        <taxon>Streptosporangium</taxon>
    </lineage>
</organism>
<feature type="signal peptide" evidence="2">
    <location>
        <begin position="1"/>
        <end position="17"/>
    </location>
</feature>